<evidence type="ECO:0000256" key="2">
    <source>
        <dbReference type="SAM" id="MobiDB-lite"/>
    </source>
</evidence>
<dbReference type="Proteomes" id="UP000192790">
    <property type="component" value="Unassembled WGS sequence"/>
</dbReference>
<reference evidence="4 5" key="1">
    <citation type="submission" date="2017-04" db="EMBL/GenBank/DDBJ databases">
        <authorList>
            <person name="Afonso C.L."/>
            <person name="Miller P.J."/>
            <person name="Scott M.A."/>
            <person name="Spackman E."/>
            <person name="Goraichik I."/>
            <person name="Dimitrov K.M."/>
            <person name="Suarez D.L."/>
            <person name="Swayne D.E."/>
        </authorList>
    </citation>
    <scope>NUCLEOTIDE SEQUENCE [LARGE SCALE GENOMIC DNA]</scope>
    <source>
        <strain evidence="4 5">DSM 12816</strain>
    </source>
</reference>
<name>A0A1W1YH47_9FIRM</name>
<evidence type="ECO:0000313" key="5">
    <source>
        <dbReference type="Proteomes" id="UP000192790"/>
    </source>
</evidence>
<feature type="coiled-coil region" evidence="1">
    <location>
        <begin position="462"/>
        <end position="489"/>
    </location>
</feature>
<dbReference type="AlphaFoldDB" id="A0A1W1YH47"/>
<dbReference type="STRING" id="1122930.SAMN02745168_0407"/>
<proteinExistence type="predicted"/>
<dbReference type="PANTHER" id="PTHR38032:SF1">
    <property type="entry name" value="RNA-BINDING PROTEIN KHPB N-TERMINAL DOMAIN-CONTAINING PROTEIN"/>
    <property type="match status" value="1"/>
</dbReference>
<dbReference type="Pfam" id="PF03961">
    <property type="entry name" value="FapA"/>
    <property type="match status" value="1"/>
</dbReference>
<evidence type="ECO:0000259" key="3">
    <source>
        <dbReference type="Pfam" id="PF20250"/>
    </source>
</evidence>
<dbReference type="Pfam" id="PF20250">
    <property type="entry name" value="FapA_N"/>
    <property type="match status" value="1"/>
</dbReference>
<evidence type="ECO:0000313" key="4">
    <source>
        <dbReference type="EMBL" id="SMC35479.1"/>
    </source>
</evidence>
<dbReference type="EMBL" id="FWXW01000001">
    <property type="protein sequence ID" value="SMC35479.1"/>
    <property type="molecule type" value="Genomic_DNA"/>
</dbReference>
<feature type="compositionally biased region" description="Basic and acidic residues" evidence="2">
    <location>
        <begin position="29"/>
        <end position="45"/>
    </location>
</feature>
<keyword evidence="1" id="KW-0175">Coiled coil</keyword>
<dbReference type="InterPro" id="IPR046866">
    <property type="entry name" value="FapA_N"/>
</dbReference>
<evidence type="ECO:0000256" key="1">
    <source>
        <dbReference type="SAM" id="Coils"/>
    </source>
</evidence>
<feature type="domain" description="Flagellar Assembly Protein A N-terminal region" evidence="3">
    <location>
        <begin position="137"/>
        <end position="307"/>
    </location>
</feature>
<feature type="region of interest" description="Disordered" evidence="2">
    <location>
        <begin position="1"/>
        <end position="66"/>
    </location>
</feature>
<sequence length="588" mass="63443">MENHSNIAGDGRCNPTAPGIPEPIPGADVKSRASDPGEGQLHRGPDAPISSESGETGPRNGLPGYRLSYEEDGVFLEVSPGAPEASPDLEKAILDYLGRKRLKNVQSEAVRGVLENPSSRILVAPSQEEFRLGWDASVIVAEDEMSAYLTLIPPEDGGEPPSLPGVAQLLADKGIVYGVDEQALRRCVENREYGMEIPAARGIFPVDGTDGKLVFHFSTDFTGAPVILKDGRVDYRTMDLFEQVKAEQVLVTRERAAEGSPGYTVRGRLLKQKPGKEARMPAGKNVELDEERLVMTAKISGRVDFVNHTVTVSDRFFVKGDADLTVGNIDFDGDVVIGGNVISELTIKATRNIEVNGVVEGAKLVAGGSILLKSGMQGNDKGSVEAGGDLTAKYIERTTVRAGGNIVADAILHCRLSSGGSITVRGKYGCIIGGAARAQNSIQAKSIGSSAGLKTGIEVGIALEKRERLSFLTNEVKRLREEQDKFEKILSYLGKMESLPPEKEALKRTVFVGMLQDKQKISEYTAEMEKTEEEIRSAVKGKVHVMDTVYPGVRIAISLGEYKVTSPIRFATFRFSGKEVSFSACELE</sequence>
<feature type="coiled-coil region" evidence="1">
    <location>
        <begin position="514"/>
        <end position="541"/>
    </location>
</feature>
<organism evidence="4 5">
    <name type="scientific">Papillibacter cinnamivorans DSM 12816</name>
    <dbReference type="NCBI Taxonomy" id="1122930"/>
    <lineage>
        <taxon>Bacteria</taxon>
        <taxon>Bacillati</taxon>
        <taxon>Bacillota</taxon>
        <taxon>Clostridia</taxon>
        <taxon>Eubacteriales</taxon>
        <taxon>Oscillospiraceae</taxon>
        <taxon>Papillibacter</taxon>
    </lineage>
</organism>
<gene>
    <name evidence="4" type="ORF">SAMN02745168_0407</name>
</gene>
<dbReference type="InterPro" id="IPR005646">
    <property type="entry name" value="FapA"/>
</dbReference>
<dbReference type="PANTHER" id="PTHR38032">
    <property type="entry name" value="POLYMERASE-RELATED"/>
    <property type="match status" value="1"/>
</dbReference>
<protein>
    <recommendedName>
        <fullName evidence="3">Flagellar Assembly Protein A N-terminal region domain-containing protein</fullName>
    </recommendedName>
</protein>
<accession>A0A1W1YH47</accession>
<dbReference type="InterPro" id="IPR046865">
    <property type="entry name" value="FapA_b_solenoid"/>
</dbReference>
<keyword evidence="5" id="KW-1185">Reference proteome</keyword>